<evidence type="ECO:0000256" key="1">
    <source>
        <dbReference type="SAM" id="Phobius"/>
    </source>
</evidence>
<sequence length="1042" mass="118530">MMFTLVTLFIVGICQCASAPSDSNIEHTHSVPVDIYSTADYIVLVSPFKNDVCCGDELTFENGIQKLELKKCSKFVTCKKSPSFRKEIIESDCKEGYQTSFGCVKTSPNNFDANQTYTAKCICTEKGIQCPDKLHVQSCDGENAIITHEDEVIYLSGEKKELNNVKIRTMFIPTIKVDPETNVIFSKAYCKANKIYFELQNAKNVECTADISGRTCRFICKEQNCNHACALEGDESDTKIKSRIVCGNEDRSFWLFRSKKNMLPQLAGHGAWRSHSKTISTLLIIDICIGYIIIRLSIGLLYYGYNIACVLLNVFNTYFNKYILGRALSMYDSCPICKNTPINIFDVYLHDKYCFVNACPYCKVELDEEFQHVKECDQKDKAIASIKEEMKDEMFAMVKEVNKRMKVEIWRNKLTKNKLPSKVWIFSMIFLGIMLLIAPSSALLKKPCSKQVGHTAKCSSKNDFDSLGGETEEHAYWSTAELGMLNEMEHKFEHDVFAANSIHRLKVDKLHLKGDSEQSLEIAGKKCKSNGVCQAVTEIKWSGDVSKGNLEMFATNEDESHKSTLNIFIADAEIIYPLLLEYRTAAWSLDVRSKFACTETDCKKVCTGDSSKNKCIIRTESKSKETSWSHNPAWCWSINSGCTCVEVEVHIEPDSSVYEVYKLGTPTMRALLCIEQNSMFIQCVEVDKVGTFDMTKTKIQITKWSVGYSMNKKIIVERGPGSNSSKAFAKTGPVCERENCNMGDAGDFQFNRMSHICNESFYINTAGLEVRLDYDFARTPTWDVNAPKAGAHRFQKYRSLTDSARNHIVNLKEGELILSDDTLGTFALIASVNNLEIYEVMDEGRIKDFSTKNCIGQYMSSIGVICVFKIELENAERATIEIISDDDTSFIQGDRQTIVAGTNTFRKFMYVRSKQPTYRFCAVHKKEKICDSFKYNLTDPNYNWTTTPYNMHIGNVEEFSSQCDYWFGLSCFFSRIADFFKTCWSSIIWILLAILSVVLIKFIWSVLMIKWDKSDPYHVEMDKSNFLEKSLAKISKKKVRVI</sequence>
<dbReference type="GO" id="GO:0044423">
    <property type="term" value="C:virion component"/>
    <property type="evidence" value="ECO:0007669"/>
    <property type="project" value="InterPro"/>
</dbReference>
<organism evidence="4">
    <name type="scientific">Macrotermes bellicosus bunya-like virus 1</name>
    <dbReference type="NCBI Taxonomy" id="3133463"/>
    <lineage>
        <taxon>Viruses</taxon>
        <taxon>Riboviria</taxon>
        <taxon>Orthornavirae</taxon>
        <taxon>Negarnaviricota</taxon>
        <taxon>Polyploviricotina</taxon>
        <taxon>Ellioviricetes</taxon>
        <taxon>Bunyavirales</taxon>
    </lineage>
</organism>
<keyword evidence="1" id="KW-1133">Transmembrane helix</keyword>
<dbReference type="Gene3D" id="1.10.8.1320">
    <property type="match status" value="1"/>
</dbReference>
<keyword evidence="1" id="KW-0812">Transmembrane</keyword>
<feature type="transmembrane region" description="Helical" evidence="1">
    <location>
        <begin position="423"/>
        <end position="444"/>
    </location>
</feature>
<feature type="transmembrane region" description="Helical" evidence="1">
    <location>
        <begin position="282"/>
        <end position="303"/>
    </location>
</feature>
<dbReference type="InterPro" id="IPR002532">
    <property type="entry name" value="Hanta_Gc_N"/>
</dbReference>
<name>A0AAT9JFK8_9VIRU</name>
<dbReference type="Pfam" id="PF20726">
    <property type="entry name" value="Nairovirus_Gn"/>
    <property type="match status" value="1"/>
</dbReference>
<feature type="domain" description="Hantavirus glycoprotein Gc N-terminal" evidence="2">
    <location>
        <begin position="589"/>
        <end position="780"/>
    </location>
</feature>
<proteinExistence type="predicted"/>
<protein>
    <submittedName>
        <fullName evidence="4">Glycoprotein</fullName>
    </submittedName>
</protein>
<dbReference type="Pfam" id="PF01561">
    <property type="entry name" value="Hanta_Gc_N"/>
    <property type="match status" value="1"/>
</dbReference>
<evidence type="ECO:0000259" key="2">
    <source>
        <dbReference type="Pfam" id="PF01561"/>
    </source>
</evidence>
<reference evidence="4" key="1">
    <citation type="journal article" date="2024" name="Microb. Genom.">
        <title>The hidden RNA viruses in Blattodea (cockroach and termite).</title>
        <authorList>
            <person name="Fan J."/>
            <person name="Jiang S."/>
            <person name="Li W."/>
            <person name="Li J."/>
            <person name="Pang R."/>
            <person name="Wu H."/>
        </authorList>
    </citation>
    <scope>NUCLEOTIDE SEQUENCE</scope>
    <source>
        <strain evidence="4">CI2015-2</strain>
    </source>
</reference>
<evidence type="ECO:0000259" key="3">
    <source>
        <dbReference type="Pfam" id="PF20726"/>
    </source>
</evidence>
<keyword evidence="1" id="KW-0472">Membrane</keyword>
<feature type="domain" description="Structural glycoprotein Gn nairovirus" evidence="3">
    <location>
        <begin position="274"/>
        <end position="395"/>
    </location>
</feature>
<accession>A0AAT9JFK8</accession>
<dbReference type="InterPro" id="IPR048801">
    <property type="entry name" value="Gn_nairovirus"/>
</dbReference>
<evidence type="ECO:0000313" key="4">
    <source>
        <dbReference type="EMBL" id="DBA56509.1"/>
    </source>
</evidence>
<dbReference type="EMBL" id="BK067063">
    <property type="protein sequence ID" value="DBA56509.1"/>
    <property type="molecule type" value="Genomic_RNA"/>
</dbReference>
<feature type="transmembrane region" description="Helical" evidence="1">
    <location>
        <begin position="984"/>
        <end position="1004"/>
    </location>
</feature>